<evidence type="ECO:0000256" key="6">
    <source>
        <dbReference type="SAM" id="MobiDB-lite"/>
    </source>
</evidence>
<dbReference type="GO" id="GO:0007020">
    <property type="term" value="P:microtubule nucleation"/>
    <property type="evidence" value="ECO:0007669"/>
    <property type="project" value="InterPro"/>
</dbReference>
<dbReference type="Proteomes" id="UP001295684">
    <property type="component" value="Unassembled WGS sequence"/>
</dbReference>
<protein>
    <recommendedName>
        <fullName evidence="11">Spindle pole body component</fullName>
    </recommendedName>
</protein>
<feature type="domain" description="Gamma tubulin complex component protein N-terminal" evidence="8">
    <location>
        <begin position="170"/>
        <end position="463"/>
    </location>
</feature>
<dbReference type="GO" id="GO:0043015">
    <property type="term" value="F:gamma-tubulin binding"/>
    <property type="evidence" value="ECO:0007669"/>
    <property type="project" value="InterPro"/>
</dbReference>
<keyword evidence="5" id="KW-0206">Cytoskeleton</keyword>
<evidence type="ECO:0000256" key="4">
    <source>
        <dbReference type="ARBA" id="ARBA00022701"/>
    </source>
</evidence>
<dbReference type="GO" id="GO:0031122">
    <property type="term" value="P:cytoplasmic microtubule organization"/>
    <property type="evidence" value="ECO:0007669"/>
    <property type="project" value="TreeGrafter"/>
</dbReference>
<evidence type="ECO:0000256" key="3">
    <source>
        <dbReference type="ARBA" id="ARBA00022490"/>
    </source>
</evidence>
<organism evidence="9 10">
    <name type="scientific">Euplotes crassus</name>
    <dbReference type="NCBI Taxonomy" id="5936"/>
    <lineage>
        <taxon>Eukaryota</taxon>
        <taxon>Sar</taxon>
        <taxon>Alveolata</taxon>
        <taxon>Ciliophora</taxon>
        <taxon>Intramacronucleata</taxon>
        <taxon>Spirotrichea</taxon>
        <taxon>Hypotrichia</taxon>
        <taxon>Euplotida</taxon>
        <taxon>Euplotidae</taxon>
        <taxon>Moneuplotes</taxon>
    </lineage>
</organism>
<reference evidence="9" key="1">
    <citation type="submission" date="2023-07" db="EMBL/GenBank/DDBJ databases">
        <authorList>
            <consortium name="AG Swart"/>
            <person name="Singh M."/>
            <person name="Singh A."/>
            <person name="Seah K."/>
            <person name="Emmerich C."/>
        </authorList>
    </citation>
    <scope>NUCLEOTIDE SEQUENCE</scope>
    <source>
        <strain evidence="9">DP1</strain>
    </source>
</reference>
<dbReference type="GO" id="GO:0051321">
    <property type="term" value="P:meiotic cell cycle"/>
    <property type="evidence" value="ECO:0007669"/>
    <property type="project" value="TreeGrafter"/>
</dbReference>
<dbReference type="GO" id="GO:0051011">
    <property type="term" value="F:microtubule minus-end binding"/>
    <property type="evidence" value="ECO:0007669"/>
    <property type="project" value="TreeGrafter"/>
</dbReference>
<evidence type="ECO:0000256" key="5">
    <source>
        <dbReference type="ARBA" id="ARBA00023212"/>
    </source>
</evidence>
<accession>A0AAD1Y5F6</accession>
<dbReference type="GO" id="GO:0005874">
    <property type="term" value="C:microtubule"/>
    <property type="evidence" value="ECO:0007669"/>
    <property type="project" value="UniProtKB-KW"/>
</dbReference>
<feature type="compositionally biased region" description="Gly residues" evidence="6">
    <location>
        <begin position="815"/>
        <end position="825"/>
    </location>
</feature>
<keyword evidence="4" id="KW-0493">Microtubule</keyword>
<dbReference type="PANTHER" id="PTHR19302">
    <property type="entry name" value="GAMMA TUBULIN COMPLEX PROTEIN"/>
    <property type="match status" value="1"/>
</dbReference>
<comment type="subcellular location">
    <subcellularLocation>
        <location evidence="1">Cytoplasm</location>
        <location evidence="1">Cytoskeleton</location>
    </subcellularLocation>
</comment>
<dbReference type="EMBL" id="CAMPGE010027411">
    <property type="protein sequence ID" value="CAI2385044.1"/>
    <property type="molecule type" value="Genomic_DNA"/>
</dbReference>
<evidence type="ECO:0000313" key="9">
    <source>
        <dbReference type="EMBL" id="CAI2385044.1"/>
    </source>
</evidence>
<comment type="similarity">
    <text evidence="2">Belongs to the TUBGCP family.</text>
</comment>
<dbReference type="InterPro" id="IPR042241">
    <property type="entry name" value="GCP_C_sf"/>
</dbReference>
<dbReference type="InterPro" id="IPR040457">
    <property type="entry name" value="GCP_C"/>
</dbReference>
<dbReference type="Pfam" id="PF17681">
    <property type="entry name" value="GCP_N_terminal"/>
    <property type="match status" value="1"/>
</dbReference>
<evidence type="ECO:0000313" key="10">
    <source>
        <dbReference type="Proteomes" id="UP001295684"/>
    </source>
</evidence>
<evidence type="ECO:0008006" key="11">
    <source>
        <dbReference type="Google" id="ProtNLM"/>
    </source>
</evidence>
<feature type="domain" description="Gamma tubulin complex component C-terminal" evidence="7">
    <location>
        <begin position="467"/>
        <end position="774"/>
    </location>
</feature>
<evidence type="ECO:0000256" key="1">
    <source>
        <dbReference type="ARBA" id="ARBA00004245"/>
    </source>
</evidence>
<keyword evidence="10" id="KW-1185">Reference proteome</keyword>
<dbReference type="GO" id="GO:0000930">
    <property type="term" value="C:gamma-tubulin complex"/>
    <property type="evidence" value="ECO:0007669"/>
    <property type="project" value="TreeGrafter"/>
</dbReference>
<dbReference type="Gene3D" id="1.20.120.1900">
    <property type="entry name" value="Gamma-tubulin complex, C-terminal domain"/>
    <property type="match status" value="1"/>
</dbReference>
<dbReference type="GO" id="GO:0000922">
    <property type="term" value="C:spindle pole"/>
    <property type="evidence" value="ECO:0007669"/>
    <property type="project" value="InterPro"/>
</dbReference>
<name>A0AAD1Y5F6_EUPCR</name>
<comment type="caution">
    <text evidence="9">The sequence shown here is derived from an EMBL/GenBank/DDBJ whole genome shotgun (WGS) entry which is preliminary data.</text>
</comment>
<dbReference type="Pfam" id="PF04130">
    <property type="entry name" value="GCP_C_terminal"/>
    <property type="match status" value="1"/>
</dbReference>
<evidence type="ECO:0000259" key="8">
    <source>
        <dbReference type="Pfam" id="PF17681"/>
    </source>
</evidence>
<dbReference type="PANTHER" id="PTHR19302:SF14">
    <property type="entry name" value="GAMMA-TUBULIN COMPLEX COMPONENT 3"/>
    <property type="match status" value="1"/>
</dbReference>
<feature type="compositionally biased region" description="Acidic residues" evidence="6">
    <location>
        <begin position="786"/>
        <end position="805"/>
    </location>
</feature>
<gene>
    <name evidence="9" type="ORF">ECRASSUSDP1_LOCUS26586</name>
</gene>
<evidence type="ECO:0000259" key="7">
    <source>
        <dbReference type="Pfam" id="PF04130"/>
    </source>
</evidence>
<dbReference type="InterPro" id="IPR041470">
    <property type="entry name" value="GCP_N"/>
</dbReference>
<dbReference type="GO" id="GO:0051225">
    <property type="term" value="P:spindle assembly"/>
    <property type="evidence" value="ECO:0007669"/>
    <property type="project" value="TreeGrafter"/>
</dbReference>
<dbReference type="InterPro" id="IPR007259">
    <property type="entry name" value="GCP"/>
</dbReference>
<dbReference type="GO" id="GO:0000278">
    <property type="term" value="P:mitotic cell cycle"/>
    <property type="evidence" value="ECO:0007669"/>
    <property type="project" value="TreeGrafter"/>
</dbReference>
<sequence>MKLIDLSMPSSTTKKAKNKYLSYFKRILGSRLQSTNFEDTEHVKNLITRKLGASKSPKYGSKNSDILKFEQLYNKLTQKRRNRATSKSDLTSALYVLYKISNVEAEKNDSSELLQTLLKSSDVKEENKEQDMEIDGPHYKNQNDNKSGQFQFLKSFRYRSQDISEEALCKDLLYVFQGIDGQNISFSILEDSFVLAPNVNVSESTRKLVTEMCELGWLFKKVNDFMSRNIDSTYCDQVTQSLCFAFQTELTEFYRLIAILENQHQNYDETDALNCLNLRKLYLYIQEPMERMKWLAIIVDSIEGLKGGTIISSINSYVLHGSPSTKFLLSKLLKEVSAPIMTMIKTWMIEGELNDPFQEFFVSMDPNVPNDLIWTQKYDLKPSMIPSFLTNDFARKILLTGKAVNFIKKCCHEEDWVLDANEQIPFNADTFSSDENSYSTLQNWVDHAYKVTNKELIGLMFNKYQFLQHCRALRKYLLLGQGDFIQNLMDSMVNELSKPAGQLYKYNLLGILESAVRSSNANMTDSEFLKRLDVKLLEASPGDNGWDIFSLDYKLDAPINTILTPELIIGYLKIFNLLWKLKRVEHSLNKTWVQQISYKNELYSLKEIRSDLHRCNLLRNEMLHYINNLHSYLQVEVIESEWKKFQEDLDHAEDLYDIMRIQRKFVEVIHKRAMLTHEHIELYQLMVKIFEQIHQFSRTQDILYSSALEEYHKRQSVMDDGEEYSQVISPEASNTLKQLGKIYRVNFDKFNEALSTLEIDDKSLSFRLDFNEYYKDSRERENVDHIEDDDDEEEEEEDEDEEENINTDTFKGPHGKGGFQGFGSH</sequence>
<proteinExistence type="inferred from homology"/>
<dbReference type="AlphaFoldDB" id="A0AAD1Y5F6"/>
<feature type="region of interest" description="Disordered" evidence="6">
    <location>
        <begin position="779"/>
        <end position="825"/>
    </location>
</feature>
<keyword evidence="3" id="KW-0963">Cytoplasm</keyword>
<evidence type="ECO:0000256" key="2">
    <source>
        <dbReference type="ARBA" id="ARBA00010337"/>
    </source>
</evidence>